<dbReference type="Pfam" id="PF01047">
    <property type="entry name" value="MarR"/>
    <property type="match status" value="1"/>
</dbReference>
<dbReference type="PANTHER" id="PTHR33164">
    <property type="entry name" value="TRANSCRIPTIONAL REGULATOR, MARR FAMILY"/>
    <property type="match status" value="1"/>
</dbReference>
<dbReference type="OrthoDB" id="9799747at2"/>
<keyword evidence="6" id="KW-1185">Reference proteome</keyword>
<keyword evidence="1" id="KW-0805">Transcription regulation</keyword>
<reference evidence="5 6" key="1">
    <citation type="submission" date="2018-11" db="EMBL/GenBank/DDBJ databases">
        <title>Aerococcus sp. SJQ22, whole genome shotgun sequence.</title>
        <authorList>
            <person name="Sun L."/>
            <person name="Gao X."/>
            <person name="Chen W."/>
            <person name="Huang K."/>
        </authorList>
    </citation>
    <scope>NUCLEOTIDE SEQUENCE [LARGE SCALE GENOMIC DNA]</scope>
    <source>
        <strain evidence="5 6">SJQ22</strain>
    </source>
</reference>
<evidence type="ECO:0000313" key="5">
    <source>
        <dbReference type="EMBL" id="RPA61254.1"/>
    </source>
</evidence>
<organism evidence="5 6">
    <name type="scientific">Aerococcus agrisoli</name>
    <dbReference type="NCBI Taxonomy" id="2487350"/>
    <lineage>
        <taxon>Bacteria</taxon>
        <taxon>Bacillati</taxon>
        <taxon>Bacillota</taxon>
        <taxon>Bacilli</taxon>
        <taxon>Lactobacillales</taxon>
        <taxon>Aerococcaceae</taxon>
        <taxon>Aerococcus</taxon>
    </lineage>
</organism>
<evidence type="ECO:0000256" key="1">
    <source>
        <dbReference type="ARBA" id="ARBA00023015"/>
    </source>
</evidence>
<evidence type="ECO:0000259" key="4">
    <source>
        <dbReference type="PROSITE" id="PS50995"/>
    </source>
</evidence>
<dbReference type="AlphaFoldDB" id="A0A3N4H7U1"/>
<evidence type="ECO:0000256" key="3">
    <source>
        <dbReference type="ARBA" id="ARBA00023163"/>
    </source>
</evidence>
<dbReference type="InterPro" id="IPR036390">
    <property type="entry name" value="WH_DNA-bd_sf"/>
</dbReference>
<feature type="domain" description="HTH marR-type" evidence="4">
    <location>
        <begin position="1"/>
        <end position="145"/>
    </location>
</feature>
<dbReference type="Gene3D" id="1.10.10.10">
    <property type="entry name" value="Winged helix-like DNA-binding domain superfamily/Winged helix DNA-binding domain"/>
    <property type="match status" value="1"/>
</dbReference>
<dbReference type="InterPro" id="IPR036388">
    <property type="entry name" value="WH-like_DNA-bd_sf"/>
</dbReference>
<dbReference type="InterPro" id="IPR023187">
    <property type="entry name" value="Tscrpt_reg_MarR-type_CS"/>
</dbReference>
<name>A0A3N4H7U1_9LACT</name>
<evidence type="ECO:0000256" key="2">
    <source>
        <dbReference type="ARBA" id="ARBA00023125"/>
    </source>
</evidence>
<dbReference type="RefSeq" id="WP_123779401.1">
    <property type="nucleotide sequence ID" value="NZ_RKMG01000005.1"/>
</dbReference>
<dbReference type="PROSITE" id="PS50995">
    <property type="entry name" value="HTH_MARR_2"/>
    <property type="match status" value="1"/>
</dbReference>
<dbReference type="EMBL" id="RKMG01000005">
    <property type="protein sequence ID" value="RPA61254.1"/>
    <property type="molecule type" value="Genomic_DNA"/>
</dbReference>
<comment type="caution">
    <text evidence="5">The sequence shown here is derived from an EMBL/GenBank/DDBJ whole genome shotgun (WGS) entry which is preliminary data.</text>
</comment>
<dbReference type="GO" id="GO:0003700">
    <property type="term" value="F:DNA-binding transcription factor activity"/>
    <property type="evidence" value="ECO:0007669"/>
    <property type="project" value="InterPro"/>
</dbReference>
<keyword evidence="2" id="KW-0238">DNA-binding</keyword>
<proteinExistence type="predicted"/>
<sequence>MSEKQIDKKEAESLHALRVHMKANLYILEELKRDMRKKGLSENEFTVLELLYNRGQQPIQQIGKRILIPSSSLTYVIDRLEDKGFVERTNNPEDRRVIYAKITDEGNKKMAEVFPGHSQIIAQMFDNLSLEEIDTFIRLTKKIGLQAQEILEENN</sequence>
<gene>
    <name evidence="5" type="ORF">EF384_02420</name>
</gene>
<accession>A0A3N4H7U1</accession>
<evidence type="ECO:0000313" key="6">
    <source>
        <dbReference type="Proteomes" id="UP000273977"/>
    </source>
</evidence>
<dbReference type="GO" id="GO:0003677">
    <property type="term" value="F:DNA binding"/>
    <property type="evidence" value="ECO:0007669"/>
    <property type="project" value="UniProtKB-KW"/>
</dbReference>
<dbReference type="SMART" id="SM00347">
    <property type="entry name" value="HTH_MARR"/>
    <property type="match status" value="1"/>
</dbReference>
<dbReference type="SUPFAM" id="SSF46785">
    <property type="entry name" value="Winged helix' DNA-binding domain"/>
    <property type="match status" value="1"/>
</dbReference>
<dbReference type="InterPro" id="IPR000835">
    <property type="entry name" value="HTH_MarR-typ"/>
</dbReference>
<dbReference type="PANTHER" id="PTHR33164:SF56">
    <property type="entry name" value="HTH-TYPE TRANSCRIPTIONAL REGULATOR MHQR"/>
    <property type="match status" value="1"/>
</dbReference>
<dbReference type="Proteomes" id="UP000273977">
    <property type="component" value="Unassembled WGS sequence"/>
</dbReference>
<dbReference type="InterPro" id="IPR039422">
    <property type="entry name" value="MarR/SlyA-like"/>
</dbReference>
<keyword evidence="3" id="KW-0804">Transcription</keyword>
<dbReference type="GO" id="GO:0006950">
    <property type="term" value="P:response to stress"/>
    <property type="evidence" value="ECO:0007669"/>
    <property type="project" value="TreeGrafter"/>
</dbReference>
<protein>
    <submittedName>
        <fullName evidence="5">MarR family transcriptional regulator</fullName>
    </submittedName>
</protein>
<dbReference type="PROSITE" id="PS01117">
    <property type="entry name" value="HTH_MARR_1"/>
    <property type="match status" value="1"/>
</dbReference>